<dbReference type="SUPFAM" id="SSF47923">
    <property type="entry name" value="Ypt/Rab-GAP domain of gyp1p"/>
    <property type="match status" value="2"/>
</dbReference>
<dbReference type="PANTHER" id="PTHR47219:SF9">
    <property type="entry name" value="GTPASE ACTIVATING PROTEIN AND CENTROSOME-ASSOCIATED, ISOFORM B"/>
    <property type="match status" value="1"/>
</dbReference>
<feature type="compositionally biased region" description="Polar residues" evidence="1">
    <location>
        <begin position="256"/>
        <end position="268"/>
    </location>
</feature>
<dbReference type="EMBL" id="JAEVFJ010000009">
    <property type="protein sequence ID" value="KAH8102422.1"/>
    <property type="molecule type" value="Genomic_DNA"/>
</dbReference>
<dbReference type="SMART" id="SM00164">
    <property type="entry name" value="TBC"/>
    <property type="match status" value="1"/>
</dbReference>
<feature type="compositionally biased region" description="Low complexity" evidence="1">
    <location>
        <begin position="26"/>
        <end position="35"/>
    </location>
</feature>
<dbReference type="Pfam" id="PF00566">
    <property type="entry name" value="RabGAP-TBC"/>
    <property type="match status" value="1"/>
</dbReference>
<feature type="region of interest" description="Disordered" evidence="1">
    <location>
        <begin position="403"/>
        <end position="430"/>
    </location>
</feature>
<accession>A0A8K0XRM0</accession>
<feature type="region of interest" description="Disordered" evidence="1">
    <location>
        <begin position="1"/>
        <end position="87"/>
    </location>
</feature>
<feature type="region of interest" description="Disordered" evidence="1">
    <location>
        <begin position="174"/>
        <end position="307"/>
    </location>
</feature>
<dbReference type="Gene3D" id="1.10.472.80">
    <property type="entry name" value="Ypt/Rab-GAP domain of gyp1p, domain 3"/>
    <property type="match status" value="1"/>
</dbReference>
<dbReference type="InterPro" id="IPR035969">
    <property type="entry name" value="Rab-GAP_TBC_sf"/>
</dbReference>
<dbReference type="InterPro" id="IPR000195">
    <property type="entry name" value="Rab-GAP-TBC_dom"/>
</dbReference>
<dbReference type="PROSITE" id="PS50086">
    <property type="entry name" value="TBC_RABGAP"/>
    <property type="match status" value="1"/>
</dbReference>
<keyword evidence="4" id="KW-1185">Reference proteome</keyword>
<feature type="region of interest" description="Disordered" evidence="1">
    <location>
        <begin position="102"/>
        <end position="121"/>
    </location>
</feature>
<comment type="caution">
    <text evidence="3">The sequence shown here is derived from an EMBL/GenBank/DDBJ whole genome shotgun (WGS) entry which is preliminary data.</text>
</comment>
<feature type="domain" description="Rab-GAP TBC" evidence="2">
    <location>
        <begin position="470"/>
        <end position="662"/>
    </location>
</feature>
<feature type="compositionally biased region" description="Polar residues" evidence="1">
    <location>
        <begin position="107"/>
        <end position="118"/>
    </location>
</feature>
<dbReference type="OrthoDB" id="294251at2759"/>
<protein>
    <submittedName>
        <fullName evidence="3">RabGAP/TBC</fullName>
    </submittedName>
</protein>
<reference evidence="3" key="1">
    <citation type="journal article" date="2021" name="New Phytol.">
        <title>Evolutionary innovations through gain and loss of genes in the ectomycorrhizal Boletales.</title>
        <authorList>
            <person name="Wu G."/>
            <person name="Miyauchi S."/>
            <person name="Morin E."/>
            <person name="Kuo A."/>
            <person name="Drula E."/>
            <person name="Varga T."/>
            <person name="Kohler A."/>
            <person name="Feng B."/>
            <person name="Cao Y."/>
            <person name="Lipzen A."/>
            <person name="Daum C."/>
            <person name="Hundley H."/>
            <person name="Pangilinan J."/>
            <person name="Johnson J."/>
            <person name="Barry K."/>
            <person name="LaButti K."/>
            <person name="Ng V."/>
            <person name="Ahrendt S."/>
            <person name="Min B."/>
            <person name="Choi I.G."/>
            <person name="Park H."/>
            <person name="Plett J.M."/>
            <person name="Magnuson J."/>
            <person name="Spatafora J.W."/>
            <person name="Nagy L.G."/>
            <person name="Henrissat B."/>
            <person name="Grigoriev I.V."/>
            <person name="Yang Z.L."/>
            <person name="Xu J."/>
            <person name="Martin F.M."/>
        </authorList>
    </citation>
    <scope>NUCLEOTIDE SEQUENCE</scope>
    <source>
        <strain evidence="3">KKN 215</strain>
    </source>
</reference>
<dbReference type="InterPro" id="IPR050302">
    <property type="entry name" value="Rab_GAP_TBC_domain"/>
</dbReference>
<dbReference type="FunFam" id="1.10.8.270:FF:000023">
    <property type="entry name" value="TBC domain-containing protein C1778.09"/>
    <property type="match status" value="1"/>
</dbReference>
<dbReference type="Gene3D" id="1.10.8.270">
    <property type="entry name" value="putative rabgap domain of human tbc1 domain family member 14 like domains"/>
    <property type="match status" value="1"/>
</dbReference>
<dbReference type="Proteomes" id="UP000813824">
    <property type="component" value="Unassembled WGS sequence"/>
</dbReference>
<sequence>MDSPSLVVIPPTPVRERLSPSPQPSPTTTNTSSVPELSPSPSTIDNERTSTETTIVTIYSMYGEDDDDPHTSWTPSESALSQDHRLSQHRFTKDLGIISVTGAGDRSYSQGTRSSSHPMISIGRDSSYYDATYMNAQRPSSGFSVADKAHEMRQSVVSDDSSVQLAYSVESRPASYIRSSTVTRDTSDLEVNDTSRKSAVSNLDRSSYVTSPHSRPASGLDTSMNRTVTHSQHYQPPAMSPSFSRRSKPSVVPGPSSLTPQTPSSYHQPQLHIPATPPTQTRELSRGSHSPDSKKSLAPSEGEDPDSFHVRNTYAMLDSCGVKGDGYEEGIERTRARIGPSRASELKANAALADGTEKTRDLTQKEIELLSSLDRYGFFVTPSHDRLILIPVTPLLKPLARTMEGSKNVPPSPSPLRAQPPLPRSAKETSRALKWNRMLEARSRDEGGNVEEWGIKQSKQRKLRERTYKGIPDCWRSAAWQVLMNQFTRTGKQRLRELAEQYREAVDKPSTYDIQIDLDVPRTITGHIMFRTRYGHGQRSLFHVLHCLSLYCEECGYCQGMGPLAATLLCYYEPERVYASLVRLHDSYSMHSIFSPGFPGLLEAIYVQERIMEQQMPVVYAAFKKHMISTTSYATKWYITLFANSVPFQTQLRLWDAFLLEGHDLFVVVAIAIVWVYKDHITSESANFESVLSLLSSFFVPEDENALLSWIEKVLADKKLRSSMQEWRATWKRLVASGEHNDALL</sequence>
<gene>
    <name evidence="3" type="ORF">BXZ70DRAFT_890146</name>
</gene>
<dbReference type="GO" id="GO:0031267">
    <property type="term" value="F:small GTPase binding"/>
    <property type="evidence" value="ECO:0007669"/>
    <property type="project" value="TreeGrafter"/>
</dbReference>
<feature type="compositionally biased region" description="Polar residues" evidence="1">
    <location>
        <begin position="220"/>
        <end position="234"/>
    </location>
</feature>
<organism evidence="3 4">
    <name type="scientific">Cristinia sonorae</name>
    <dbReference type="NCBI Taxonomy" id="1940300"/>
    <lineage>
        <taxon>Eukaryota</taxon>
        <taxon>Fungi</taxon>
        <taxon>Dikarya</taxon>
        <taxon>Basidiomycota</taxon>
        <taxon>Agaricomycotina</taxon>
        <taxon>Agaricomycetes</taxon>
        <taxon>Agaricomycetidae</taxon>
        <taxon>Agaricales</taxon>
        <taxon>Pleurotineae</taxon>
        <taxon>Stephanosporaceae</taxon>
        <taxon>Cristinia</taxon>
    </lineage>
</organism>
<dbReference type="AlphaFoldDB" id="A0A8K0XRM0"/>
<name>A0A8K0XRM0_9AGAR</name>
<evidence type="ECO:0000259" key="2">
    <source>
        <dbReference type="PROSITE" id="PS50086"/>
    </source>
</evidence>
<evidence type="ECO:0000313" key="3">
    <source>
        <dbReference type="EMBL" id="KAH8102422.1"/>
    </source>
</evidence>
<evidence type="ECO:0000313" key="4">
    <source>
        <dbReference type="Proteomes" id="UP000813824"/>
    </source>
</evidence>
<dbReference type="GO" id="GO:0005096">
    <property type="term" value="F:GTPase activator activity"/>
    <property type="evidence" value="ECO:0007669"/>
    <property type="project" value="TreeGrafter"/>
</dbReference>
<feature type="compositionally biased region" description="Basic and acidic residues" evidence="1">
    <location>
        <begin position="283"/>
        <end position="295"/>
    </location>
</feature>
<evidence type="ECO:0000256" key="1">
    <source>
        <dbReference type="SAM" id="MobiDB-lite"/>
    </source>
</evidence>
<proteinExistence type="predicted"/>
<feature type="compositionally biased region" description="Pro residues" evidence="1">
    <location>
        <begin position="410"/>
        <end position="423"/>
    </location>
</feature>
<feature type="compositionally biased region" description="Polar residues" evidence="1">
    <location>
        <begin position="197"/>
        <end position="213"/>
    </location>
</feature>
<feature type="compositionally biased region" description="Polar residues" evidence="1">
    <location>
        <begin position="71"/>
        <end position="81"/>
    </location>
</feature>
<dbReference type="PANTHER" id="PTHR47219">
    <property type="entry name" value="RAB GTPASE-ACTIVATING PROTEIN 1-LIKE"/>
    <property type="match status" value="1"/>
</dbReference>